<dbReference type="Gene3D" id="3.40.30.10">
    <property type="entry name" value="Glutaredoxin"/>
    <property type="match status" value="1"/>
</dbReference>
<evidence type="ECO:0000259" key="2">
    <source>
        <dbReference type="PROSITE" id="PS50405"/>
    </source>
</evidence>
<comment type="caution">
    <text evidence="3">The sequence shown here is derived from an EMBL/GenBank/DDBJ whole genome shotgun (WGS) entry which is preliminary data.</text>
</comment>
<dbReference type="Gene3D" id="1.20.1050.10">
    <property type="match status" value="1"/>
</dbReference>
<dbReference type="GO" id="GO:0005737">
    <property type="term" value="C:cytoplasm"/>
    <property type="evidence" value="ECO:0007669"/>
    <property type="project" value="TreeGrafter"/>
</dbReference>
<evidence type="ECO:0008006" key="5">
    <source>
        <dbReference type="Google" id="ProtNLM"/>
    </source>
</evidence>
<dbReference type="Pfam" id="PF13410">
    <property type="entry name" value="GST_C_2"/>
    <property type="match status" value="1"/>
</dbReference>
<dbReference type="CDD" id="cd00570">
    <property type="entry name" value="GST_N_family"/>
    <property type="match status" value="1"/>
</dbReference>
<accession>A0AA88GHC6</accession>
<feature type="domain" description="GST C-terminal" evidence="2">
    <location>
        <begin position="127"/>
        <end position="285"/>
    </location>
</feature>
<organism evidence="3 4">
    <name type="scientific">Naegleria lovaniensis</name>
    <name type="common">Amoeba</name>
    <dbReference type="NCBI Taxonomy" id="51637"/>
    <lineage>
        <taxon>Eukaryota</taxon>
        <taxon>Discoba</taxon>
        <taxon>Heterolobosea</taxon>
        <taxon>Tetramitia</taxon>
        <taxon>Eutetramitia</taxon>
        <taxon>Vahlkampfiidae</taxon>
        <taxon>Naegleria</taxon>
    </lineage>
</organism>
<dbReference type="SUPFAM" id="SSF47616">
    <property type="entry name" value="GST C-terminal domain-like"/>
    <property type="match status" value="1"/>
</dbReference>
<evidence type="ECO:0000313" key="4">
    <source>
        <dbReference type="Proteomes" id="UP000816034"/>
    </source>
</evidence>
<dbReference type="InterPro" id="IPR004045">
    <property type="entry name" value="Glutathione_S-Trfase_N"/>
</dbReference>
<dbReference type="RefSeq" id="XP_044544468.1">
    <property type="nucleotide sequence ID" value="XM_044700157.1"/>
</dbReference>
<dbReference type="PANTHER" id="PTHR43968:SF6">
    <property type="entry name" value="GLUTATHIONE S-TRANSFERASE OMEGA"/>
    <property type="match status" value="1"/>
</dbReference>
<dbReference type="InterPro" id="IPR040079">
    <property type="entry name" value="Glutathione_S-Trfase"/>
</dbReference>
<dbReference type="SUPFAM" id="SSF52833">
    <property type="entry name" value="Thioredoxin-like"/>
    <property type="match status" value="1"/>
</dbReference>
<feature type="domain" description="GST N-terminal" evidence="1">
    <location>
        <begin position="11"/>
        <end position="115"/>
    </location>
</feature>
<dbReference type="SFLD" id="SFLDG00358">
    <property type="entry name" value="Main_(cytGST)"/>
    <property type="match status" value="1"/>
</dbReference>
<evidence type="ECO:0000313" key="3">
    <source>
        <dbReference type="EMBL" id="KAG2375294.1"/>
    </source>
</evidence>
<dbReference type="CDD" id="cd00299">
    <property type="entry name" value="GST_C_family"/>
    <property type="match status" value="1"/>
</dbReference>
<protein>
    <recommendedName>
        <fullName evidence="5">GST N-terminal domain-containing protein</fullName>
    </recommendedName>
</protein>
<dbReference type="InterPro" id="IPR050983">
    <property type="entry name" value="GST_Omega/HSP26"/>
</dbReference>
<dbReference type="AlphaFoldDB" id="A0AA88GHC6"/>
<dbReference type="InterPro" id="IPR036282">
    <property type="entry name" value="Glutathione-S-Trfase_C_sf"/>
</dbReference>
<dbReference type="PROSITE" id="PS50405">
    <property type="entry name" value="GST_CTER"/>
    <property type="match status" value="1"/>
</dbReference>
<proteinExistence type="predicted"/>
<dbReference type="Proteomes" id="UP000816034">
    <property type="component" value="Unassembled WGS sequence"/>
</dbReference>
<dbReference type="PROSITE" id="PS50404">
    <property type="entry name" value="GST_NTER"/>
    <property type="match status" value="1"/>
</dbReference>
<keyword evidence="4" id="KW-1185">Reference proteome</keyword>
<evidence type="ECO:0000259" key="1">
    <source>
        <dbReference type="PROSITE" id="PS50404"/>
    </source>
</evidence>
<dbReference type="SFLD" id="SFLDS00019">
    <property type="entry name" value="Glutathione_Transferase_(cytos"/>
    <property type="match status" value="1"/>
</dbReference>
<dbReference type="EMBL" id="PYSW02000039">
    <property type="protein sequence ID" value="KAG2375294.1"/>
    <property type="molecule type" value="Genomic_DNA"/>
</dbReference>
<reference evidence="3 4" key="1">
    <citation type="journal article" date="2018" name="BMC Genomics">
        <title>The genome of Naegleria lovaniensis, the basis for a comparative approach to unravel pathogenicity factors of the human pathogenic amoeba N. fowleri.</title>
        <authorList>
            <person name="Liechti N."/>
            <person name="Schurch N."/>
            <person name="Bruggmann R."/>
            <person name="Wittwer M."/>
        </authorList>
    </citation>
    <scope>NUCLEOTIDE SEQUENCE [LARGE SCALE GENOMIC DNA]</scope>
    <source>
        <strain evidence="3 4">ATCC 30569</strain>
    </source>
</reference>
<sequence>MSSAPVKKVFSSLQFYTYFFCPYAHRSLIALIEAQLANKLDAFSSDQQATAITYHEVDLYLNEQLTDSFKSINPQGKVPTIRFKLNDGSNSEQELIINESLVINDFLQEVLIPELLPINSNDGQAESAYKKSLAKIWISYFDSNVNSLLFKLVFGEEPSLEKVKAEILTPIQDKLTFLVRNGFSAARKAVSEGPYFFGNHFSLVDIAYFPFVTRLEIILRHKYGLNLFEPFGNASQQTADALKLFSAWYENVKARESIQRSSFKPLFVPVTFTSNELKKQSVSGFNADIKELKELRKPGVISQDEFDTKFFDYEKYVVLGFDLLRKREQQRK</sequence>
<name>A0AA88GHC6_NAELO</name>
<dbReference type="GeneID" id="68102371"/>
<dbReference type="InterPro" id="IPR036249">
    <property type="entry name" value="Thioredoxin-like_sf"/>
</dbReference>
<gene>
    <name evidence="3" type="ORF">C9374_009917</name>
</gene>
<dbReference type="InterPro" id="IPR010987">
    <property type="entry name" value="Glutathione-S-Trfase_C-like"/>
</dbReference>
<dbReference type="Pfam" id="PF13409">
    <property type="entry name" value="GST_N_2"/>
    <property type="match status" value="1"/>
</dbReference>
<dbReference type="PANTHER" id="PTHR43968">
    <property type="match status" value="1"/>
</dbReference>